<evidence type="ECO:0000313" key="2">
    <source>
        <dbReference type="EMBL" id="KAL0125813.1"/>
    </source>
</evidence>
<organism evidence="2 3">
    <name type="scientific">Cardiocondyla obscurior</name>
    <dbReference type="NCBI Taxonomy" id="286306"/>
    <lineage>
        <taxon>Eukaryota</taxon>
        <taxon>Metazoa</taxon>
        <taxon>Ecdysozoa</taxon>
        <taxon>Arthropoda</taxon>
        <taxon>Hexapoda</taxon>
        <taxon>Insecta</taxon>
        <taxon>Pterygota</taxon>
        <taxon>Neoptera</taxon>
        <taxon>Endopterygota</taxon>
        <taxon>Hymenoptera</taxon>
        <taxon>Apocrita</taxon>
        <taxon>Aculeata</taxon>
        <taxon>Formicoidea</taxon>
        <taxon>Formicidae</taxon>
        <taxon>Myrmicinae</taxon>
        <taxon>Cardiocondyla</taxon>
    </lineage>
</organism>
<gene>
    <name evidence="2" type="ORF">PUN28_004700</name>
</gene>
<accession>A0AAW2GE02</accession>
<keyword evidence="3" id="KW-1185">Reference proteome</keyword>
<comment type="caution">
    <text evidence="2">The sequence shown here is derived from an EMBL/GenBank/DDBJ whole genome shotgun (WGS) entry which is preliminary data.</text>
</comment>
<reference evidence="2 3" key="1">
    <citation type="submission" date="2023-03" db="EMBL/GenBank/DDBJ databases">
        <title>High recombination rates correlate with genetic variation in Cardiocondyla obscurior ants.</title>
        <authorList>
            <person name="Errbii M."/>
        </authorList>
    </citation>
    <scope>NUCLEOTIDE SEQUENCE [LARGE SCALE GENOMIC DNA]</scope>
    <source>
        <strain evidence="2">Alpha-2009</strain>
        <tissue evidence="2">Whole body</tissue>
    </source>
</reference>
<keyword evidence="1" id="KW-1133">Transmembrane helix</keyword>
<feature type="transmembrane region" description="Helical" evidence="1">
    <location>
        <begin position="54"/>
        <end position="75"/>
    </location>
</feature>
<evidence type="ECO:0000256" key="1">
    <source>
        <dbReference type="SAM" id="Phobius"/>
    </source>
</evidence>
<keyword evidence="1" id="KW-0812">Transmembrane</keyword>
<name>A0AAW2GE02_9HYME</name>
<sequence length="109" mass="12729">MDCTVFLSLRNKTISLKVRNYRVDKTFSISSIYSANYMLYSRVVRKYLVCYSNVWFTLILTLAYTSINIAVFVLFRRLLKIFLLEYAGILKPTHGKQGVNPVMYAYCNT</sequence>
<dbReference type="Proteomes" id="UP001430953">
    <property type="component" value="Unassembled WGS sequence"/>
</dbReference>
<protein>
    <submittedName>
        <fullName evidence="2">Uncharacterized protein</fullName>
    </submittedName>
</protein>
<dbReference type="AlphaFoldDB" id="A0AAW2GE02"/>
<evidence type="ECO:0000313" key="3">
    <source>
        <dbReference type="Proteomes" id="UP001430953"/>
    </source>
</evidence>
<proteinExistence type="predicted"/>
<keyword evidence="1" id="KW-0472">Membrane</keyword>
<dbReference type="EMBL" id="JADYXP020000004">
    <property type="protein sequence ID" value="KAL0125813.1"/>
    <property type="molecule type" value="Genomic_DNA"/>
</dbReference>